<sequence>MRKALRTQKFCRHYSLTFVGFAGDTAARRSCSPAVGRVSGSSGLGSGTGSNTREPRYVRNIKTNQAPSTTPHLRPPLRAAG</sequence>
<name>A0AAN8CR39_9TELE</name>
<feature type="compositionally biased region" description="Polar residues" evidence="1">
    <location>
        <begin position="61"/>
        <end position="71"/>
    </location>
</feature>
<dbReference type="Proteomes" id="UP001335648">
    <property type="component" value="Unassembled WGS sequence"/>
</dbReference>
<protein>
    <submittedName>
        <fullName evidence="2">Uncharacterized protein</fullName>
    </submittedName>
</protein>
<dbReference type="AlphaFoldDB" id="A0AAN8CR39"/>
<accession>A0AAN8CR39</accession>
<evidence type="ECO:0000313" key="3">
    <source>
        <dbReference type="Proteomes" id="UP001335648"/>
    </source>
</evidence>
<reference evidence="2 3" key="1">
    <citation type="journal article" date="2023" name="Mol. Biol. Evol.">
        <title>Genomics of Secondarily Temperate Adaptation in the Only Non-Antarctic Icefish.</title>
        <authorList>
            <person name="Rivera-Colon A.G."/>
            <person name="Rayamajhi N."/>
            <person name="Minhas B.F."/>
            <person name="Madrigal G."/>
            <person name="Bilyk K.T."/>
            <person name="Yoon V."/>
            <person name="Hune M."/>
            <person name="Gregory S."/>
            <person name="Cheng C.H.C."/>
            <person name="Catchen J.M."/>
        </authorList>
    </citation>
    <scope>NUCLEOTIDE SEQUENCE [LARGE SCALE GENOMIC DNA]</scope>
    <source>
        <strain evidence="2">JC2023a</strain>
    </source>
</reference>
<dbReference type="EMBL" id="JAULUE010002049">
    <property type="protein sequence ID" value="KAK5906648.1"/>
    <property type="molecule type" value="Genomic_DNA"/>
</dbReference>
<gene>
    <name evidence="2" type="ORF">CesoFtcFv8_004573</name>
</gene>
<evidence type="ECO:0000313" key="2">
    <source>
        <dbReference type="EMBL" id="KAK5906648.1"/>
    </source>
</evidence>
<organism evidence="2 3">
    <name type="scientific">Champsocephalus esox</name>
    <name type="common">pike icefish</name>
    <dbReference type="NCBI Taxonomy" id="159716"/>
    <lineage>
        <taxon>Eukaryota</taxon>
        <taxon>Metazoa</taxon>
        <taxon>Chordata</taxon>
        <taxon>Craniata</taxon>
        <taxon>Vertebrata</taxon>
        <taxon>Euteleostomi</taxon>
        <taxon>Actinopterygii</taxon>
        <taxon>Neopterygii</taxon>
        <taxon>Teleostei</taxon>
        <taxon>Neoteleostei</taxon>
        <taxon>Acanthomorphata</taxon>
        <taxon>Eupercaria</taxon>
        <taxon>Perciformes</taxon>
        <taxon>Notothenioidei</taxon>
        <taxon>Channichthyidae</taxon>
        <taxon>Champsocephalus</taxon>
    </lineage>
</organism>
<proteinExistence type="predicted"/>
<evidence type="ECO:0000256" key="1">
    <source>
        <dbReference type="SAM" id="MobiDB-lite"/>
    </source>
</evidence>
<keyword evidence="3" id="KW-1185">Reference proteome</keyword>
<comment type="caution">
    <text evidence="2">The sequence shown here is derived from an EMBL/GenBank/DDBJ whole genome shotgun (WGS) entry which is preliminary data.</text>
</comment>
<feature type="region of interest" description="Disordered" evidence="1">
    <location>
        <begin position="34"/>
        <end position="81"/>
    </location>
</feature>